<dbReference type="Proteomes" id="UP001155010">
    <property type="component" value="Unassembled WGS sequence"/>
</dbReference>
<organism evidence="1 2">
    <name type="scientific">Salinibacter ruber</name>
    <dbReference type="NCBI Taxonomy" id="146919"/>
    <lineage>
        <taxon>Bacteria</taxon>
        <taxon>Pseudomonadati</taxon>
        <taxon>Rhodothermota</taxon>
        <taxon>Rhodothermia</taxon>
        <taxon>Rhodothermales</taxon>
        <taxon>Salinibacteraceae</taxon>
        <taxon>Salinibacter</taxon>
    </lineage>
</organism>
<gene>
    <name evidence="1" type="ORF">GGP83_002797</name>
</gene>
<evidence type="ECO:0000313" key="2">
    <source>
        <dbReference type="Proteomes" id="UP001155010"/>
    </source>
</evidence>
<proteinExistence type="predicted"/>
<protein>
    <submittedName>
        <fullName evidence="1">Uncharacterized protein</fullName>
    </submittedName>
</protein>
<comment type="caution">
    <text evidence="1">The sequence shown here is derived from an EMBL/GenBank/DDBJ whole genome shotgun (WGS) entry which is preliminary data.</text>
</comment>
<name>A0A9X2UAD2_9BACT</name>
<dbReference type="AlphaFoldDB" id="A0A9X2UAD2"/>
<evidence type="ECO:0000313" key="1">
    <source>
        <dbReference type="EMBL" id="MCS3952824.1"/>
    </source>
</evidence>
<dbReference type="EMBL" id="JANUBB010000012">
    <property type="protein sequence ID" value="MCS3952824.1"/>
    <property type="molecule type" value="Genomic_DNA"/>
</dbReference>
<sequence>MTRYKACAERLKENGRLTRALKLFRRSEFTCDDRSGLETDARDRVQQRASAESFAPLDVLFDLFLQILKSMFDFLEEATAYAANRLIFSLVQPTRAFGFSLSGGPVGSA</sequence>
<reference evidence="1" key="1">
    <citation type="submission" date="2022-08" db="EMBL/GenBank/DDBJ databases">
        <title>Genomic Encyclopedia of Type Strains, Phase V (KMG-V): Genome sequencing to study the core and pangenomes of soil and plant-associated prokaryotes.</title>
        <authorList>
            <person name="Whitman W."/>
        </authorList>
    </citation>
    <scope>NUCLEOTIDE SEQUENCE</scope>
    <source>
        <strain evidence="1">SP2017</strain>
    </source>
</reference>
<accession>A0A9X2UAD2</accession>